<comment type="caution">
    <text evidence="7">The sequence shown here is derived from an EMBL/GenBank/DDBJ whole genome shotgun (WGS) entry which is preliminary data.</text>
</comment>
<dbReference type="RefSeq" id="WP_045062630.1">
    <property type="nucleotide sequence ID" value="NZ_CP131601.1"/>
</dbReference>
<dbReference type="EMBL" id="PYOI01000023">
    <property type="protein sequence ID" value="PSV79950.1"/>
    <property type="molecule type" value="Genomic_DNA"/>
</dbReference>
<evidence type="ECO:0000256" key="1">
    <source>
        <dbReference type="ARBA" id="ARBA00004651"/>
    </source>
</evidence>
<feature type="transmembrane region" description="Helical" evidence="6">
    <location>
        <begin position="377"/>
        <end position="398"/>
    </location>
</feature>
<evidence type="ECO:0000313" key="8">
    <source>
        <dbReference type="Proteomes" id="UP000241566"/>
    </source>
</evidence>
<comment type="subcellular location">
    <subcellularLocation>
        <location evidence="1">Cell membrane</location>
        <topology evidence="1">Multi-pass membrane protein</topology>
    </subcellularLocation>
</comment>
<organism evidence="7 8">
    <name type="scientific">Photobacterium leiognathi</name>
    <dbReference type="NCBI Taxonomy" id="553611"/>
    <lineage>
        <taxon>Bacteria</taxon>
        <taxon>Pseudomonadati</taxon>
        <taxon>Pseudomonadota</taxon>
        <taxon>Gammaproteobacteria</taxon>
        <taxon>Vibrionales</taxon>
        <taxon>Vibrionaceae</taxon>
        <taxon>Photobacterium</taxon>
    </lineage>
</organism>
<proteinExistence type="predicted"/>
<gene>
    <name evidence="7" type="ORF">CTM94_14800</name>
</gene>
<feature type="transmembrane region" description="Helical" evidence="6">
    <location>
        <begin position="349"/>
        <end position="371"/>
    </location>
</feature>
<reference evidence="7 8" key="1">
    <citation type="submission" date="2018-01" db="EMBL/GenBank/DDBJ databases">
        <title>Whole genome sequencing of Histamine producing bacteria.</title>
        <authorList>
            <person name="Butler K."/>
        </authorList>
    </citation>
    <scope>NUCLEOTIDE SEQUENCE [LARGE SCALE GENOMIC DNA]</scope>
    <source>
        <strain evidence="7 8">ATCC 25521</strain>
    </source>
</reference>
<keyword evidence="4 6" id="KW-1133">Transmembrane helix</keyword>
<dbReference type="Pfam" id="PF13440">
    <property type="entry name" value="Polysacc_synt_3"/>
    <property type="match status" value="1"/>
</dbReference>
<accession>A0ABX5GDC1</accession>
<evidence type="ECO:0000256" key="2">
    <source>
        <dbReference type="ARBA" id="ARBA00022475"/>
    </source>
</evidence>
<feature type="transmembrane region" description="Helical" evidence="6">
    <location>
        <begin position="39"/>
        <end position="56"/>
    </location>
</feature>
<feature type="transmembrane region" description="Helical" evidence="6">
    <location>
        <begin position="77"/>
        <end position="98"/>
    </location>
</feature>
<keyword evidence="3 6" id="KW-0812">Transmembrane</keyword>
<protein>
    <recommendedName>
        <fullName evidence="9">Flippase</fullName>
    </recommendedName>
</protein>
<evidence type="ECO:0000256" key="6">
    <source>
        <dbReference type="SAM" id="Phobius"/>
    </source>
</evidence>
<evidence type="ECO:0000256" key="5">
    <source>
        <dbReference type="ARBA" id="ARBA00023136"/>
    </source>
</evidence>
<feature type="transmembrane region" description="Helical" evidence="6">
    <location>
        <begin position="142"/>
        <end position="160"/>
    </location>
</feature>
<keyword evidence="2" id="KW-1003">Cell membrane</keyword>
<evidence type="ECO:0000256" key="3">
    <source>
        <dbReference type="ARBA" id="ARBA00022692"/>
    </source>
</evidence>
<name>A0ABX5GDC1_PHOLE</name>
<keyword evidence="5 6" id="KW-0472">Membrane</keyword>
<feature type="transmembrane region" description="Helical" evidence="6">
    <location>
        <begin position="104"/>
        <end position="121"/>
    </location>
</feature>
<feature type="transmembrane region" description="Helical" evidence="6">
    <location>
        <begin position="12"/>
        <end position="33"/>
    </location>
</feature>
<sequence length="402" mass="46251">MSNFKKNFIKVFMGSASAQLITIAMLPILSRIIDPKILGQYSISTISVMILYPIFCGRMDQALLASENDNKNELLNAGLRFNLIFIVLSIVIIILLSFIIDQKYIFSILLTLFAISSFSISQLISSHSLSEGDFGCASKHRFIRTTTTILIQIVLCYFSTNLYSMLISYISANLISVLFFNSITDKKLVIYVEFNSFKKIIKRKKDFILYQNISYAFSMASQYIMNYSFVYFSNTITLGLYSMMTRVMQAPITLVSSSIKDAFYYKAKKISNRKLLRKELIKITFTLLTLSLIVSIIFFNHLPYLFESLFGIEWKEAGVYAQILTPWFILMFLNQPYSAVANIIGIQKVIMKFDILSFLMRLIVIVSSWLIYNDVYITLYAFSVLGVLLNISLMYLIYKRCK</sequence>
<keyword evidence="8" id="KW-1185">Reference proteome</keyword>
<dbReference type="PANTHER" id="PTHR30250:SF11">
    <property type="entry name" value="O-ANTIGEN TRANSPORTER-RELATED"/>
    <property type="match status" value="1"/>
</dbReference>
<evidence type="ECO:0000313" key="7">
    <source>
        <dbReference type="EMBL" id="PSV79950.1"/>
    </source>
</evidence>
<dbReference type="InterPro" id="IPR050833">
    <property type="entry name" value="Poly_Biosynth_Transport"/>
</dbReference>
<evidence type="ECO:0000256" key="4">
    <source>
        <dbReference type="ARBA" id="ARBA00022989"/>
    </source>
</evidence>
<dbReference type="Proteomes" id="UP000241566">
    <property type="component" value="Unassembled WGS sequence"/>
</dbReference>
<evidence type="ECO:0008006" key="9">
    <source>
        <dbReference type="Google" id="ProtNLM"/>
    </source>
</evidence>
<feature type="transmembrane region" description="Helical" evidence="6">
    <location>
        <begin position="280"/>
        <end position="299"/>
    </location>
</feature>
<feature type="transmembrane region" description="Helical" evidence="6">
    <location>
        <begin position="207"/>
        <end position="232"/>
    </location>
</feature>
<dbReference type="PANTHER" id="PTHR30250">
    <property type="entry name" value="PST FAMILY PREDICTED COLANIC ACID TRANSPORTER"/>
    <property type="match status" value="1"/>
</dbReference>
<feature type="transmembrane region" description="Helical" evidence="6">
    <location>
        <begin position="319"/>
        <end position="337"/>
    </location>
</feature>